<keyword evidence="1" id="KW-0472">Membrane</keyword>
<protein>
    <submittedName>
        <fullName evidence="2">Uncharacterized protein</fullName>
    </submittedName>
</protein>
<sequence length="111" mass="13033">MTNSMFFLPCICIIICTIIIAITYSYNKAKDRTFDATINEDIQDSYVCLGDVYINKYSIQSIYLDDNGHMVNIKTDTCQYDYRFTSESSYHNYLDYLEKTISINTLTHNNW</sequence>
<keyword evidence="1" id="KW-1133">Transmembrane helix</keyword>
<feature type="transmembrane region" description="Helical" evidence="1">
    <location>
        <begin position="6"/>
        <end position="26"/>
    </location>
</feature>
<reference evidence="2" key="1">
    <citation type="journal article" date="2021" name="Proc. Natl. Acad. Sci. U.S.A.">
        <title>A Catalog of Tens of Thousands of Viruses from Human Metagenomes Reveals Hidden Associations with Chronic Diseases.</title>
        <authorList>
            <person name="Tisza M.J."/>
            <person name="Buck C.B."/>
        </authorList>
    </citation>
    <scope>NUCLEOTIDE SEQUENCE</scope>
    <source>
        <strain evidence="2">Ctt4r3</strain>
    </source>
</reference>
<accession>A0A8S5L7I9</accession>
<name>A0A8S5L7I9_9CAUD</name>
<evidence type="ECO:0000313" key="2">
    <source>
        <dbReference type="EMBL" id="DAD65865.1"/>
    </source>
</evidence>
<keyword evidence="1" id="KW-0812">Transmembrane</keyword>
<dbReference type="EMBL" id="BK014649">
    <property type="protein sequence ID" value="DAD65865.1"/>
    <property type="molecule type" value="Genomic_DNA"/>
</dbReference>
<organism evidence="2">
    <name type="scientific">CrAss-like virus sp. ctt4r3</name>
    <dbReference type="NCBI Taxonomy" id="2823619"/>
    <lineage>
        <taxon>Viruses</taxon>
        <taxon>Duplodnaviria</taxon>
        <taxon>Heunggongvirae</taxon>
        <taxon>Uroviricota</taxon>
        <taxon>Caudoviricetes</taxon>
        <taxon>Crassvirales</taxon>
    </lineage>
</organism>
<proteinExistence type="predicted"/>
<evidence type="ECO:0000256" key="1">
    <source>
        <dbReference type="SAM" id="Phobius"/>
    </source>
</evidence>